<evidence type="ECO:0000256" key="1">
    <source>
        <dbReference type="SAM" id="Coils"/>
    </source>
</evidence>
<name>A0ABD7A6K7_9PAST</name>
<keyword evidence="2" id="KW-1133">Transmembrane helix</keyword>
<dbReference type="KEGG" id="mpeg:HV560_02360"/>
<reference evidence="3 4" key="1">
    <citation type="submission" date="2020-06" db="EMBL/GenBank/DDBJ databases">
        <title>Mannheimia pernigra sp. nov. isolated from bovine respiratory tract.</title>
        <authorList>
            <person name="Kuhnert P."/>
            <person name="Akarsu-Egger H."/>
        </authorList>
    </citation>
    <scope>NUCLEOTIDE SEQUENCE [LARGE SCALE GENOMIC DNA]</scope>
    <source>
        <strain evidence="3 4">17CN0883</strain>
    </source>
</reference>
<keyword evidence="2" id="KW-0812">Transmembrane</keyword>
<sequence>MNSIHTIIFILGWIIGTLFGIGVTDWHLLLKDEYKITDWIIAICTILIVMGTSLATIYTKKSAYYAKKQFFSNNLPLAQEIYSSLVSQLQTFSYNLNDRCREIRNLVNKRYEPHSTIQNITSTMENTLSKLSNLKETIEKQKNQLSFLMQSNDFNNVTAPLFLLELNLKNFLDLYKIHPNNIEDLRKIAKQILDCNNQLIEALNPIKTFFQHYFQQTRNPK</sequence>
<evidence type="ECO:0000313" key="4">
    <source>
        <dbReference type="Proteomes" id="UP000509784"/>
    </source>
</evidence>
<feature type="coiled-coil region" evidence="1">
    <location>
        <begin position="117"/>
        <end position="151"/>
    </location>
</feature>
<accession>A0ABD7A6K7</accession>
<evidence type="ECO:0000313" key="3">
    <source>
        <dbReference type="EMBL" id="QLB41761.1"/>
    </source>
</evidence>
<dbReference type="RefSeq" id="WP_176812066.1">
    <property type="nucleotide sequence ID" value="NZ_CP055305.1"/>
</dbReference>
<gene>
    <name evidence="3" type="ORF">HV560_02360</name>
</gene>
<evidence type="ECO:0000256" key="2">
    <source>
        <dbReference type="SAM" id="Phobius"/>
    </source>
</evidence>
<keyword evidence="1" id="KW-0175">Coiled coil</keyword>
<protein>
    <submittedName>
        <fullName evidence="3">Uncharacterized protein</fullName>
    </submittedName>
</protein>
<dbReference type="Proteomes" id="UP000509784">
    <property type="component" value="Chromosome"/>
</dbReference>
<feature type="transmembrane region" description="Helical" evidence="2">
    <location>
        <begin position="39"/>
        <end position="58"/>
    </location>
</feature>
<organism evidence="3 4">
    <name type="scientific">Mannheimia pernigra</name>
    <dbReference type="NCBI Taxonomy" id="111844"/>
    <lineage>
        <taxon>Bacteria</taxon>
        <taxon>Pseudomonadati</taxon>
        <taxon>Pseudomonadota</taxon>
        <taxon>Gammaproteobacteria</taxon>
        <taxon>Pasteurellales</taxon>
        <taxon>Pasteurellaceae</taxon>
        <taxon>Mannheimia</taxon>
    </lineage>
</organism>
<dbReference type="EMBL" id="CP055305">
    <property type="protein sequence ID" value="QLB41761.1"/>
    <property type="molecule type" value="Genomic_DNA"/>
</dbReference>
<proteinExistence type="predicted"/>
<feature type="transmembrane region" description="Helical" evidence="2">
    <location>
        <begin position="7"/>
        <end position="27"/>
    </location>
</feature>
<dbReference type="AlphaFoldDB" id="A0ABD7A6K7"/>
<keyword evidence="2" id="KW-0472">Membrane</keyword>